<evidence type="ECO:0000313" key="1">
    <source>
        <dbReference type="EMBL" id="KFA60226.1"/>
    </source>
</evidence>
<dbReference type="AlphaFoldDB" id="A0A084Q8E1"/>
<proteinExistence type="predicted"/>
<name>A0A084Q8E1_STAC4</name>
<dbReference type="Proteomes" id="UP000028524">
    <property type="component" value="Unassembled WGS sequence"/>
</dbReference>
<organism evidence="1 2">
    <name type="scientific">Stachybotrys chlorohalonatus (strain IBT 40285)</name>
    <dbReference type="NCBI Taxonomy" id="1283841"/>
    <lineage>
        <taxon>Eukaryota</taxon>
        <taxon>Fungi</taxon>
        <taxon>Dikarya</taxon>
        <taxon>Ascomycota</taxon>
        <taxon>Pezizomycotina</taxon>
        <taxon>Sordariomycetes</taxon>
        <taxon>Hypocreomycetidae</taxon>
        <taxon>Hypocreales</taxon>
        <taxon>Stachybotryaceae</taxon>
        <taxon>Stachybotrys</taxon>
    </lineage>
</organism>
<dbReference type="InParanoid" id="A0A084Q8E1"/>
<gene>
    <name evidence="1" type="ORF">S40285_10494</name>
</gene>
<reference evidence="1 2" key="1">
    <citation type="journal article" date="2014" name="BMC Genomics">
        <title>Comparative genome sequencing reveals chemotype-specific gene clusters in the toxigenic black mold Stachybotrys.</title>
        <authorList>
            <person name="Semeiks J."/>
            <person name="Borek D."/>
            <person name="Otwinowski Z."/>
            <person name="Grishin N.V."/>
        </authorList>
    </citation>
    <scope>NUCLEOTIDE SEQUENCE [LARGE SCALE GENOMIC DNA]</scope>
    <source>
        <strain evidence="1 2">IBT 40285</strain>
    </source>
</reference>
<keyword evidence="2" id="KW-1185">Reference proteome</keyword>
<evidence type="ECO:0000313" key="2">
    <source>
        <dbReference type="Proteomes" id="UP000028524"/>
    </source>
</evidence>
<sequence>MSVAERRLGLTQRGVISYNDVHVPQNTIEETTTERQGIYSDKLDTGTSLSVTATANAVPRDHRKVMLHIDPFYEAVDKCKLNVDTFFDKVKTMQSGSQDLLICVSFATRDYVRTTIAADEEFKQRITFQERFDKNFSEKLQKRMDDIREHIKRYGRHYNRKGTPELYFMERLPESSRNLSWQVHALSWNGKNSVVSVPKEYLDNL</sequence>
<accession>A0A084Q8E1</accession>
<dbReference type="HOGENOM" id="CLU_1338297_0_0_1"/>
<protein>
    <submittedName>
        <fullName evidence="1">Uncharacterized protein</fullName>
    </submittedName>
</protein>
<dbReference type="EMBL" id="KL660943">
    <property type="protein sequence ID" value="KFA60226.1"/>
    <property type="molecule type" value="Genomic_DNA"/>
</dbReference>